<evidence type="ECO:0000256" key="4">
    <source>
        <dbReference type="ARBA" id="ARBA00022989"/>
    </source>
</evidence>
<organism evidence="9">
    <name type="scientific">hydrothermal vent metagenome</name>
    <dbReference type="NCBI Taxonomy" id="652676"/>
    <lineage>
        <taxon>unclassified sequences</taxon>
        <taxon>metagenomes</taxon>
        <taxon>ecological metagenomes</taxon>
    </lineage>
</organism>
<proteinExistence type="predicted"/>
<feature type="coiled-coil region" evidence="6">
    <location>
        <begin position="168"/>
        <end position="202"/>
    </location>
</feature>
<dbReference type="EMBL" id="FPHB01000045">
    <property type="protein sequence ID" value="SFV59117.1"/>
    <property type="molecule type" value="Genomic_DNA"/>
</dbReference>
<name>A0A1W1C068_9ZZZZ</name>
<feature type="transmembrane region" description="Helical" evidence="7">
    <location>
        <begin position="261"/>
        <end position="282"/>
    </location>
</feature>
<protein>
    <submittedName>
        <fullName evidence="9">MscS family mechanosensitive ion channel</fullName>
    </submittedName>
</protein>
<reference evidence="9" key="1">
    <citation type="submission" date="2016-10" db="EMBL/GenBank/DDBJ databases">
        <authorList>
            <person name="de Groot N.N."/>
        </authorList>
    </citation>
    <scope>NUCLEOTIDE SEQUENCE</scope>
</reference>
<dbReference type="SUPFAM" id="SSF82689">
    <property type="entry name" value="Mechanosensitive channel protein MscS (YggB), C-terminal domain"/>
    <property type="match status" value="1"/>
</dbReference>
<keyword evidence="3 7" id="KW-0812">Transmembrane</keyword>
<dbReference type="PANTHER" id="PTHR30566">
    <property type="entry name" value="YNAI-RELATED MECHANOSENSITIVE ION CHANNEL"/>
    <property type="match status" value="1"/>
</dbReference>
<keyword evidence="5 7" id="KW-0472">Membrane</keyword>
<dbReference type="Gene3D" id="3.30.70.100">
    <property type="match status" value="1"/>
</dbReference>
<dbReference type="SUPFAM" id="SSF50182">
    <property type="entry name" value="Sm-like ribonucleoproteins"/>
    <property type="match status" value="1"/>
</dbReference>
<evidence type="ECO:0000256" key="2">
    <source>
        <dbReference type="ARBA" id="ARBA00022475"/>
    </source>
</evidence>
<dbReference type="InterPro" id="IPR010920">
    <property type="entry name" value="LSM_dom_sf"/>
</dbReference>
<evidence type="ECO:0000256" key="1">
    <source>
        <dbReference type="ARBA" id="ARBA00004651"/>
    </source>
</evidence>
<evidence type="ECO:0000256" key="3">
    <source>
        <dbReference type="ARBA" id="ARBA00022692"/>
    </source>
</evidence>
<sequence length="554" mass="64685">MFRFFALLVASLAFALPNVAPKQTLSITKTDEHNQTLLEQEEQRKKERAIQNRVISLSAELEQIKQKIDQEKIWTKSYSSYLTSLEVERSLKEIEDKIKHLQRYRHKKKEQKEQLEALIAKKKILTTQLGELKEKGSSPFSELITPPKIENVPEVKNPFDIFSAISFLKTIRKEFESYIQRKNELEKLIQLLKREIYIYQELYRLTKDIKYKKEFQKRQKELDKFQAAYDILVVTADVYKKRFDVIEINLNKGIKAQAIKLANIGITVLVVFFIFFILKLIAKKYIKDNERFYMANKFITFTNFSIILLIIFFNYIENASYLVTILGFASAGIAIAMKDWFMSILGWLVIVFGGSIHVGDRIRVDMDGMKYIGDVLDISLLRITILEDITLTSISHNRRAGRIVFIPNNYIFSRMIANYTHYSLKTVWDGVKITITFDSNHKKAMYIAKEIAKKYSKGYTDITRKQLNKLRHHYSLKNTNVEPRIYSFIEDYGIDIEAWYLTNAYGTLTLRSTISMEIVDAYNAEDDITIAYPTQRISLSRDKGQLKPNDGELV</sequence>
<dbReference type="InterPro" id="IPR011066">
    <property type="entry name" value="MscS_channel_C_sf"/>
</dbReference>
<accession>A0A1W1C068</accession>
<feature type="coiled-coil region" evidence="6">
    <location>
        <begin position="91"/>
        <end position="135"/>
    </location>
</feature>
<evidence type="ECO:0000256" key="5">
    <source>
        <dbReference type="ARBA" id="ARBA00023136"/>
    </source>
</evidence>
<dbReference type="Gene3D" id="2.30.30.60">
    <property type="match status" value="1"/>
</dbReference>
<comment type="subcellular location">
    <subcellularLocation>
        <location evidence="1">Cell membrane</location>
        <topology evidence="1">Multi-pass membrane protein</topology>
    </subcellularLocation>
</comment>
<feature type="domain" description="Mechanosensitive ion channel MscS" evidence="8">
    <location>
        <begin position="340"/>
        <end position="421"/>
    </location>
</feature>
<evidence type="ECO:0000313" key="9">
    <source>
        <dbReference type="EMBL" id="SFV59117.1"/>
    </source>
</evidence>
<dbReference type="InterPro" id="IPR006685">
    <property type="entry name" value="MscS_channel_2nd"/>
</dbReference>
<dbReference type="Pfam" id="PF00924">
    <property type="entry name" value="MS_channel_2nd"/>
    <property type="match status" value="1"/>
</dbReference>
<dbReference type="AlphaFoldDB" id="A0A1W1C068"/>
<dbReference type="GO" id="GO:0055085">
    <property type="term" value="P:transmembrane transport"/>
    <property type="evidence" value="ECO:0007669"/>
    <property type="project" value="InterPro"/>
</dbReference>
<keyword evidence="4 7" id="KW-1133">Transmembrane helix</keyword>
<gene>
    <name evidence="9" type="ORF">MNB_SM-7-195</name>
</gene>
<evidence type="ECO:0000256" key="7">
    <source>
        <dbReference type="SAM" id="Phobius"/>
    </source>
</evidence>
<evidence type="ECO:0000259" key="8">
    <source>
        <dbReference type="Pfam" id="PF00924"/>
    </source>
</evidence>
<dbReference type="GO" id="GO:0005886">
    <property type="term" value="C:plasma membrane"/>
    <property type="evidence" value="ECO:0007669"/>
    <property type="project" value="UniProtKB-SubCell"/>
</dbReference>
<dbReference type="PANTHER" id="PTHR30566:SF5">
    <property type="entry name" value="MECHANOSENSITIVE ION CHANNEL PROTEIN 1, MITOCHONDRIAL-RELATED"/>
    <property type="match status" value="1"/>
</dbReference>
<dbReference type="InterPro" id="IPR023408">
    <property type="entry name" value="MscS_beta-dom_sf"/>
</dbReference>
<evidence type="ECO:0000256" key="6">
    <source>
        <dbReference type="SAM" id="Coils"/>
    </source>
</evidence>
<keyword evidence="6" id="KW-0175">Coiled coil</keyword>
<keyword evidence="2" id="KW-1003">Cell membrane</keyword>